<sequence>MSADKTLYVFDIIYASFVSMVPGLKEVRTVYMSDVDGIIAGPESPDKILIDCSTVDIKTAKEVVAAIMKARRDQEQGAHAYRCFPRLQGGVPAAEQQTLSFMVGHAPPRESLDDPSTTKMKRIFSMMGDPAKLFWCGALGTGLAAKISNNYISCSVLLLVTEAMATGTRLGVDPKLLHQIIQNSTGQTWMNDNVCPIPGVVDHAPSSNNWQLGFKTPMFIKDISLGVDAARQAGIEPTMASAALSVYKRAAVNPLCIDRDGSSV</sequence>
<dbReference type="PANTHER" id="PTHR22981">
    <property type="entry name" value="3-HYDROXYISOBUTYRATE DEHYDROGENASE-RELATED"/>
    <property type="match status" value="1"/>
</dbReference>
<evidence type="ECO:0000313" key="6">
    <source>
        <dbReference type="EMBL" id="KAF5699380.1"/>
    </source>
</evidence>
<evidence type="ECO:0000256" key="2">
    <source>
        <dbReference type="ARBA" id="ARBA00023027"/>
    </source>
</evidence>
<comment type="caution">
    <text evidence="6">The sequence shown here is derived from an EMBL/GenBank/DDBJ whole genome shotgun (WGS) entry which is preliminary data.</text>
</comment>
<feature type="active site" evidence="3">
    <location>
        <position position="146"/>
    </location>
</feature>
<dbReference type="OrthoDB" id="21615at2759"/>
<dbReference type="GO" id="GO:0005739">
    <property type="term" value="C:mitochondrion"/>
    <property type="evidence" value="ECO:0007669"/>
    <property type="project" value="TreeGrafter"/>
</dbReference>
<dbReference type="InterPro" id="IPR015815">
    <property type="entry name" value="HIBADH-related"/>
</dbReference>
<dbReference type="InterPro" id="IPR008927">
    <property type="entry name" value="6-PGluconate_DH-like_C_sf"/>
</dbReference>
<dbReference type="PIRSF" id="PIRSF000103">
    <property type="entry name" value="HIBADH"/>
    <property type="match status" value="1"/>
</dbReference>
<keyword evidence="2" id="KW-0520">NAD</keyword>
<dbReference type="GO" id="GO:0008442">
    <property type="term" value="F:3-hydroxyisobutyrate dehydrogenase activity"/>
    <property type="evidence" value="ECO:0007669"/>
    <property type="project" value="TreeGrafter"/>
</dbReference>
<dbReference type="GO" id="GO:0051287">
    <property type="term" value="F:NAD binding"/>
    <property type="evidence" value="ECO:0007669"/>
    <property type="project" value="InterPro"/>
</dbReference>
<dbReference type="GO" id="GO:0006574">
    <property type="term" value="P:L-valine catabolic process"/>
    <property type="evidence" value="ECO:0007669"/>
    <property type="project" value="TreeGrafter"/>
</dbReference>
<dbReference type="InterPro" id="IPR029154">
    <property type="entry name" value="HIBADH-like_NADP-bd"/>
</dbReference>
<reference evidence="6 7" key="1">
    <citation type="submission" date="2020-05" db="EMBL/GenBank/DDBJ databases">
        <title>Identification and distribution of gene clusters putatively required for synthesis of sphingolipid metabolism inhibitors in phylogenetically diverse species of the filamentous fungus Fusarium.</title>
        <authorList>
            <person name="Kim H.-S."/>
            <person name="Busman M."/>
            <person name="Brown D.W."/>
            <person name="Divon H."/>
            <person name="Uhlig S."/>
            <person name="Proctor R.H."/>
        </authorList>
    </citation>
    <scope>NUCLEOTIDE SEQUENCE [LARGE SCALE GENOMIC DNA]</scope>
    <source>
        <strain evidence="6 7">NRRL 66235</strain>
    </source>
</reference>
<feature type="domain" description="3-hydroxyisobutyrate dehydrogenase-like NAD-binding" evidence="5">
    <location>
        <begin position="140"/>
        <end position="251"/>
    </location>
</feature>
<dbReference type="PANTHER" id="PTHR22981:SF81">
    <property type="entry name" value="DEHYDROGENASE, PUTATIVE-RELATED"/>
    <property type="match status" value="1"/>
</dbReference>
<evidence type="ECO:0000256" key="3">
    <source>
        <dbReference type="PIRSR" id="PIRSR000103-1"/>
    </source>
</evidence>
<evidence type="ECO:0000259" key="4">
    <source>
        <dbReference type="Pfam" id="PF03446"/>
    </source>
</evidence>
<dbReference type="InterPro" id="IPR006115">
    <property type="entry name" value="6PGDH_NADP-bd"/>
</dbReference>
<name>A0A8H5XSI3_9HYPO</name>
<keyword evidence="1" id="KW-0560">Oxidoreductase</keyword>
<accession>A0A8H5XSI3</accession>
<dbReference type="Pfam" id="PF03446">
    <property type="entry name" value="NAD_binding_2"/>
    <property type="match status" value="1"/>
</dbReference>
<keyword evidence="7" id="KW-1185">Reference proteome</keyword>
<proteinExistence type="predicted"/>
<evidence type="ECO:0000313" key="7">
    <source>
        <dbReference type="Proteomes" id="UP000544331"/>
    </source>
</evidence>
<gene>
    <name evidence="6" type="ORF">FMUND_14778</name>
</gene>
<dbReference type="Proteomes" id="UP000544331">
    <property type="component" value="Unassembled WGS sequence"/>
</dbReference>
<dbReference type="InterPro" id="IPR013328">
    <property type="entry name" value="6PGD_dom2"/>
</dbReference>
<dbReference type="Gene3D" id="3.40.50.720">
    <property type="entry name" value="NAD(P)-binding Rossmann-like Domain"/>
    <property type="match status" value="1"/>
</dbReference>
<dbReference type="EMBL" id="JAAOAN010000818">
    <property type="protein sequence ID" value="KAF5699380.1"/>
    <property type="molecule type" value="Genomic_DNA"/>
</dbReference>
<organism evidence="6 7">
    <name type="scientific">Fusarium mundagurra</name>
    <dbReference type="NCBI Taxonomy" id="1567541"/>
    <lineage>
        <taxon>Eukaryota</taxon>
        <taxon>Fungi</taxon>
        <taxon>Dikarya</taxon>
        <taxon>Ascomycota</taxon>
        <taxon>Pezizomycotina</taxon>
        <taxon>Sordariomycetes</taxon>
        <taxon>Hypocreomycetidae</taxon>
        <taxon>Hypocreales</taxon>
        <taxon>Nectriaceae</taxon>
        <taxon>Fusarium</taxon>
        <taxon>Fusarium fujikuroi species complex</taxon>
    </lineage>
</organism>
<dbReference type="GO" id="GO:0050661">
    <property type="term" value="F:NADP binding"/>
    <property type="evidence" value="ECO:0007669"/>
    <property type="project" value="InterPro"/>
</dbReference>
<dbReference type="SUPFAM" id="SSF48179">
    <property type="entry name" value="6-phosphogluconate dehydrogenase C-terminal domain-like"/>
    <property type="match status" value="1"/>
</dbReference>
<dbReference type="Pfam" id="PF14833">
    <property type="entry name" value="NAD_binding_11"/>
    <property type="match status" value="1"/>
</dbReference>
<evidence type="ECO:0000256" key="1">
    <source>
        <dbReference type="ARBA" id="ARBA00023002"/>
    </source>
</evidence>
<evidence type="ECO:0000259" key="5">
    <source>
        <dbReference type="Pfam" id="PF14833"/>
    </source>
</evidence>
<dbReference type="Gene3D" id="1.10.1040.10">
    <property type="entry name" value="N-(1-d-carboxylethyl)-l-norvaline Dehydrogenase, domain 2"/>
    <property type="match status" value="1"/>
</dbReference>
<protein>
    <submittedName>
        <fullName evidence="6">3-hydroxyisobutyrate dehydrogenase</fullName>
    </submittedName>
</protein>
<dbReference type="AlphaFoldDB" id="A0A8H5XSI3"/>
<feature type="domain" description="6-phosphogluconate dehydrogenase NADP-binding" evidence="4">
    <location>
        <begin position="18"/>
        <end position="129"/>
    </location>
</feature>